<evidence type="ECO:0000259" key="1">
    <source>
        <dbReference type="PROSITE" id="PS50943"/>
    </source>
</evidence>
<dbReference type="GO" id="GO:0003677">
    <property type="term" value="F:DNA binding"/>
    <property type="evidence" value="ECO:0007669"/>
    <property type="project" value="InterPro"/>
</dbReference>
<evidence type="ECO:0000313" key="3">
    <source>
        <dbReference type="Proteomes" id="UP000011988"/>
    </source>
</evidence>
<dbReference type="Proteomes" id="UP000011988">
    <property type="component" value="Unassembled WGS sequence"/>
</dbReference>
<dbReference type="SMART" id="SM00530">
    <property type="entry name" value="HTH_XRE"/>
    <property type="match status" value="1"/>
</dbReference>
<dbReference type="InterPro" id="IPR010982">
    <property type="entry name" value="Lambda_DNA-bd_dom_sf"/>
</dbReference>
<dbReference type="PATRIC" id="fig|1218565.3.peg.2237"/>
<proteinExistence type="predicted"/>
<sequence>MNGDPKTDGISERLYALIAALGITQKEFAEKLGVSPAFINDVLKRGKSFSQETIVKLAFKFHVNINWFLTGTGSMFLPPPDEADKQTDEIRFVIRKLRERDGMFKFVQTIIKTTDSEWKKIQEMVRVLLGDD</sequence>
<dbReference type="EMBL" id="ANIK01000045">
    <property type="protein sequence ID" value="EMJ94787.1"/>
    <property type="molecule type" value="Genomic_DNA"/>
</dbReference>
<gene>
    <name evidence="2" type="ORF">LEP1GSC194_3144</name>
</gene>
<feature type="domain" description="HTH cro/C1-type" evidence="1">
    <location>
        <begin position="14"/>
        <end position="68"/>
    </location>
</feature>
<protein>
    <submittedName>
        <fullName evidence="2">Bacteriophage CI repressor protein</fullName>
    </submittedName>
</protein>
<dbReference type="AlphaFoldDB" id="M6CS54"/>
<dbReference type="OrthoDB" id="345807at2"/>
<name>M6CS54_9LEPT</name>
<dbReference type="CDD" id="cd00093">
    <property type="entry name" value="HTH_XRE"/>
    <property type="match status" value="1"/>
</dbReference>
<dbReference type="SUPFAM" id="SSF47413">
    <property type="entry name" value="lambda repressor-like DNA-binding domains"/>
    <property type="match status" value="1"/>
</dbReference>
<dbReference type="PROSITE" id="PS50943">
    <property type="entry name" value="HTH_CROC1"/>
    <property type="match status" value="1"/>
</dbReference>
<dbReference type="RefSeq" id="WP_020773483.1">
    <property type="nucleotide sequence ID" value="NZ_ANIK01000045.1"/>
</dbReference>
<evidence type="ECO:0000313" key="2">
    <source>
        <dbReference type="EMBL" id="EMJ94787.1"/>
    </source>
</evidence>
<accession>M6CS54</accession>
<dbReference type="Gene3D" id="1.10.260.40">
    <property type="entry name" value="lambda repressor-like DNA-binding domains"/>
    <property type="match status" value="1"/>
</dbReference>
<comment type="caution">
    <text evidence="2">The sequence shown here is derived from an EMBL/GenBank/DDBJ whole genome shotgun (WGS) entry which is preliminary data.</text>
</comment>
<dbReference type="InterPro" id="IPR001387">
    <property type="entry name" value="Cro/C1-type_HTH"/>
</dbReference>
<dbReference type="Pfam" id="PF01381">
    <property type="entry name" value="HTH_3"/>
    <property type="match status" value="1"/>
</dbReference>
<reference evidence="2 3" key="1">
    <citation type="submission" date="2013-01" db="EMBL/GenBank/DDBJ databases">
        <authorList>
            <person name="Harkins D.M."/>
            <person name="Durkin A.S."/>
            <person name="Brinkac L.M."/>
            <person name="Haft D.H."/>
            <person name="Selengut J.D."/>
            <person name="Sanka R."/>
            <person name="DePew J."/>
            <person name="Purushe J."/>
            <person name="Galloway R.L."/>
            <person name="Vinetz J.M."/>
            <person name="Sutton G.G."/>
            <person name="Nierman W.C."/>
            <person name="Fouts D.E."/>
        </authorList>
    </citation>
    <scope>NUCLEOTIDE SEQUENCE [LARGE SCALE GENOMIC DNA]</scope>
    <source>
        <strain evidence="2 3">79601</strain>
    </source>
</reference>
<organism evidence="2 3">
    <name type="scientific">Leptospira alstonii serovar Sichuan str. 79601</name>
    <dbReference type="NCBI Taxonomy" id="1218565"/>
    <lineage>
        <taxon>Bacteria</taxon>
        <taxon>Pseudomonadati</taxon>
        <taxon>Spirochaetota</taxon>
        <taxon>Spirochaetia</taxon>
        <taxon>Leptospirales</taxon>
        <taxon>Leptospiraceae</taxon>
        <taxon>Leptospira</taxon>
    </lineage>
</organism>